<sequence>MERDILDLYSDYLLVSTQETTATGLSELVEGAVSHDQMTRFLAGE</sequence>
<evidence type="ECO:0000313" key="1">
    <source>
        <dbReference type="EMBL" id="KAA6337367.1"/>
    </source>
</evidence>
<organism evidence="1">
    <name type="scientific">termite gut metagenome</name>
    <dbReference type="NCBI Taxonomy" id="433724"/>
    <lineage>
        <taxon>unclassified sequences</taxon>
        <taxon>metagenomes</taxon>
        <taxon>organismal metagenomes</taxon>
    </lineage>
</organism>
<protein>
    <submittedName>
        <fullName evidence="1">Uncharacterized protein</fullName>
    </submittedName>
</protein>
<dbReference type="EMBL" id="SNRY01000705">
    <property type="protein sequence ID" value="KAA6337367.1"/>
    <property type="molecule type" value="Genomic_DNA"/>
</dbReference>
<dbReference type="AlphaFoldDB" id="A0A5J4RTR7"/>
<comment type="caution">
    <text evidence="1">The sequence shown here is derived from an EMBL/GenBank/DDBJ whole genome shotgun (WGS) entry which is preliminary data.</text>
</comment>
<proteinExistence type="predicted"/>
<feature type="non-terminal residue" evidence="1">
    <location>
        <position position="45"/>
    </location>
</feature>
<accession>A0A5J4RTR7</accession>
<gene>
    <name evidence="1" type="ORF">EZS27_014536</name>
</gene>
<name>A0A5J4RTR7_9ZZZZ</name>
<reference evidence="1" key="1">
    <citation type="submission" date="2019-03" db="EMBL/GenBank/DDBJ databases">
        <title>Single cell metagenomics reveals metabolic interactions within the superorganism composed of flagellate Streblomastix strix and complex community of Bacteroidetes bacteria on its surface.</title>
        <authorList>
            <person name="Treitli S.C."/>
            <person name="Kolisko M."/>
            <person name="Husnik F."/>
            <person name="Keeling P."/>
            <person name="Hampl V."/>
        </authorList>
    </citation>
    <scope>NUCLEOTIDE SEQUENCE</scope>
    <source>
        <strain evidence="1">STM</strain>
    </source>
</reference>